<dbReference type="InterPro" id="IPR019285">
    <property type="entry name" value="DUF2336"/>
</dbReference>
<reference evidence="2 3" key="1">
    <citation type="submission" date="2019-11" db="EMBL/GenBank/DDBJ databases">
        <title>The genome sequence of Methylocystis heyeri.</title>
        <authorList>
            <person name="Oshkin I.Y."/>
            <person name="Miroshnikov K."/>
            <person name="Dedysh S.N."/>
        </authorList>
    </citation>
    <scope>NUCLEOTIDE SEQUENCE [LARGE SCALE GENOMIC DNA]</scope>
    <source>
        <strain evidence="2 3">H2</strain>
    </source>
</reference>
<keyword evidence="3" id="KW-1185">Reference proteome</keyword>
<sequence>MLSRSCEGRKVDRALLRTIVEQFVARTGYRQSDLQEFGRLAGGLIDLAEAEAVVDVAEALCRHPETPRELIAKLFDLGGTCARIALEHAPDAPLAELTAYAEQGPTDFAAAIARRPDLSRDVVSALAARSESAVLHALAANRQAYLDPGALRSLIQVARDDQGLARILLDREDLDVDPEPLFLAATPAEREKIILSACRSALSSGAVESAARPDQRLGSELEALALSGDEGATISRMADALDARKSRIRRIFLDEGGEALALALTALGIHPDVATRLFICHRRAAGLDAKKMRALRALMTSTPARAAARIVAAINGNRDPQRRVAGWREEASASAGARRRPAIGLKASAEGRKSARLDQSA</sequence>
<dbReference type="OrthoDB" id="8438150at2"/>
<proteinExistence type="predicted"/>
<evidence type="ECO:0000256" key="1">
    <source>
        <dbReference type="SAM" id="MobiDB-lite"/>
    </source>
</evidence>
<name>A0A6B8K8S0_9HYPH</name>
<feature type="region of interest" description="Disordered" evidence="1">
    <location>
        <begin position="323"/>
        <end position="361"/>
    </location>
</feature>
<dbReference type="Proteomes" id="UP000309061">
    <property type="component" value="Chromosome"/>
</dbReference>
<gene>
    <name evidence="2" type="ORF">H2LOC_002420</name>
</gene>
<evidence type="ECO:0000313" key="2">
    <source>
        <dbReference type="EMBL" id="QGM44634.1"/>
    </source>
</evidence>
<accession>A0A6B8K8S0</accession>
<dbReference type="KEGG" id="mhey:H2LOC_002420"/>
<dbReference type="AlphaFoldDB" id="A0A6B8K8S0"/>
<protein>
    <submittedName>
        <fullName evidence="2">DUF2336 domain-containing protein</fullName>
    </submittedName>
</protein>
<feature type="compositionally biased region" description="Basic and acidic residues" evidence="1">
    <location>
        <begin position="349"/>
        <end position="361"/>
    </location>
</feature>
<dbReference type="EMBL" id="CP046052">
    <property type="protein sequence ID" value="QGM44634.1"/>
    <property type="molecule type" value="Genomic_DNA"/>
</dbReference>
<organism evidence="2 3">
    <name type="scientific">Methylocystis heyeri</name>
    <dbReference type="NCBI Taxonomy" id="391905"/>
    <lineage>
        <taxon>Bacteria</taxon>
        <taxon>Pseudomonadati</taxon>
        <taxon>Pseudomonadota</taxon>
        <taxon>Alphaproteobacteria</taxon>
        <taxon>Hyphomicrobiales</taxon>
        <taxon>Methylocystaceae</taxon>
        <taxon>Methylocystis</taxon>
    </lineage>
</organism>
<dbReference type="Pfam" id="PF10098">
    <property type="entry name" value="DUF2336"/>
    <property type="match status" value="1"/>
</dbReference>
<evidence type="ECO:0000313" key="3">
    <source>
        <dbReference type="Proteomes" id="UP000309061"/>
    </source>
</evidence>